<keyword evidence="2" id="KW-0808">Transferase</keyword>
<evidence type="ECO:0000313" key="5">
    <source>
        <dbReference type="Proteomes" id="UP000651050"/>
    </source>
</evidence>
<dbReference type="EMBL" id="JADWYS010000001">
    <property type="protein sequence ID" value="MBG9390108.1"/>
    <property type="molecule type" value="Genomic_DNA"/>
</dbReference>
<keyword evidence="5" id="KW-1185">Reference proteome</keyword>
<reference evidence="4" key="1">
    <citation type="submission" date="2020-11" db="EMBL/GenBank/DDBJ databases">
        <title>Bacterial whole genome sequence for Caenimonas sp. DR4.4.</title>
        <authorList>
            <person name="Le V."/>
            <person name="Ko S.-R."/>
            <person name="Ahn C.-Y."/>
            <person name="Oh H.-M."/>
        </authorList>
    </citation>
    <scope>NUCLEOTIDE SEQUENCE</scope>
    <source>
        <strain evidence="4">DR4.4</strain>
    </source>
</reference>
<dbReference type="Gene3D" id="3.40.50.2000">
    <property type="entry name" value="Glycogen Phosphorylase B"/>
    <property type="match status" value="2"/>
</dbReference>
<feature type="domain" description="Glycosyl transferase family 1" evidence="3">
    <location>
        <begin position="197"/>
        <end position="351"/>
    </location>
</feature>
<dbReference type="PANTHER" id="PTHR12526">
    <property type="entry name" value="GLYCOSYLTRANSFERASE"/>
    <property type="match status" value="1"/>
</dbReference>
<dbReference type="PANTHER" id="PTHR12526:SF510">
    <property type="entry name" value="D-INOSITOL 3-PHOSPHATE GLYCOSYLTRANSFERASE"/>
    <property type="match status" value="1"/>
</dbReference>
<sequence>MPDTAGSLPSTAAARASRRYIYIACPWTPVGGGMFKVADYLIQSQEAGSSPDSAELRPLDTRGGGSAFASMFFLLSALVKLVQGRISGDLAGVHVNMAERLSLWRKSAVVVFSHMLGIPVVLHLHAAQLHHYYRALPSLLRRVVRWVFSLPDSVVVLGGAAERFVVDELLVPKSRVEIVINGVPEPVDRSGPRRVDGVQRVLFLGNLSERKGVSDLLNALAQPGFESEGVEVVIAGGGDVPGYEAKARELGVDRFTRFAGWCDQRQVAQLMSRTDVLVLPSYDEGLPLVILEALAHGVAVVCTPVGEIPTALTDNENALFVQPGDVPGIAAALTKVLRDKPLQATLGSNGRALYEQRYSLARFFASIARIHQKHFGVSGRFAQPSGAGSTSREATP</sequence>
<dbReference type="InterPro" id="IPR001296">
    <property type="entry name" value="Glyco_trans_1"/>
</dbReference>
<proteinExistence type="predicted"/>
<dbReference type="SUPFAM" id="SSF53756">
    <property type="entry name" value="UDP-Glycosyltransferase/glycogen phosphorylase"/>
    <property type="match status" value="1"/>
</dbReference>
<accession>A0A931MIV1</accession>
<evidence type="ECO:0000256" key="1">
    <source>
        <dbReference type="ARBA" id="ARBA00022676"/>
    </source>
</evidence>
<dbReference type="GO" id="GO:0016757">
    <property type="term" value="F:glycosyltransferase activity"/>
    <property type="evidence" value="ECO:0007669"/>
    <property type="project" value="UniProtKB-KW"/>
</dbReference>
<dbReference type="RefSeq" id="WP_196987866.1">
    <property type="nucleotide sequence ID" value="NZ_JADWYS010000001.1"/>
</dbReference>
<dbReference type="AlphaFoldDB" id="A0A931MIV1"/>
<comment type="caution">
    <text evidence="4">The sequence shown here is derived from an EMBL/GenBank/DDBJ whole genome shotgun (WGS) entry which is preliminary data.</text>
</comment>
<protein>
    <submittedName>
        <fullName evidence="4">Glycosyltransferase family 4 protein</fullName>
    </submittedName>
</protein>
<evidence type="ECO:0000313" key="4">
    <source>
        <dbReference type="EMBL" id="MBG9390108.1"/>
    </source>
</evidence>
<name>A0A931MIV1_9BURK</name>
<dbReference type="Proteomes" id="UP000651050">
    <property type="component" value="Unassembled WGS sequence"/>
</dbReference>
<dbReference type="CDD" id="cd03801">
    <property type="entry name" value="GT4_PimA-like"/>
    <property type="match status" value="1"/>
</dbReference>
<organism evidence="4 5">
    <name type="scientific">Caenimonas aquaedulcis</name>
    <dbReference type="NCBI Taxonomy" id="2793270"/>
    <lineage>
        <taxon>Bacteria</taxon>
        <taxon>Pseudomonadati</taxon>
        <taxon>Pseudomonadota</taxon>
        <taxon>Betaproteobacteria</taxon>
        <taxon>Burkholderiales</taxon>
        <taxon>Comamonadaceae</taxon>
        <taxon>Caenimonas</taxon>
    </lineage>
</organism>
<gene>
    <name evidence="4" type="ORF">I5803_18915</name>
</gene>
<dbReference type="Pfam" id="PF00534">
    <property type="entry name" value="Glycos_transf_1"/>
    <property type="match status" value="1"/>
</dbReference>
<evidence type="ECO:0000256" key="2">
    <source>
        <dbReference type="ARBA" id="ARBA00022679"/>
    </source>
</evidence>
<evidence type="ECO:0000259" key="3">
    <source>
        <dbReference type="Pfam" id="PF00534"/>
    </source>
</evidence>
<keyword evidence="1" id="KW-0328">Glycosyltransferase</keyword>